<evidence type="ECO:0000256" key="1">
    <source>
        <dbReference type="SAM" id="SignalP"/>
    </source>
</evidence>
<evidence type="ECO:0000313" key="3">
    <source>
        <dbReference type="Proteomes" id="UP000472320"/>
    </source>
</evidence>
<reference evidence="2 3" key="1">
    <citation type="submission" date="2019-11" db="EMBL/GenBank/DDBJ databases">
        <title>Type strains purchased from KCTC, JCM and DSMZ.</title>
        <authorList>
            <person name="Lu H."/>
        </authorList>
    </citation>
    <scope>NUCLEOTIDE SEQUENCE [LARGE SCALE GENOMIC DNA]</scope>
    <source>
        <strain evidence="2 3">JCM 31587</strain>
    </source>
</reference>
<name>A0A6L6QDJ2_9BURK</name>
<dbReference type="RefSeq" id="WP_155452879.1">
    <property type="nucleotide sequence ID" value="NZ_WNKX01000003.1"/>
</dbReference>
<keyword evidence="3" id="KW-1185">Reference proteome</keyword>
<protein>
    <submittedName>
        <fullName evidence="2">ABC transporter substrate-binding protein</fullName>
    </submittedName>
</protein>
<sequence>MKNYAALMPVAAVLALAPAQAQNQSAPDAQVRAAVENVLGMMQSDAAARGGDMARITAIVQRHFLPYTDFEYTTRLAVGKAWKEATPEQRQKLFLQFQAMLANTYALSLSQLREQNVKFQYAPSKQGGGVNDAVVQTHVVANGEDMQIDYRLTRTQNGWKIYDINMMGAWLIEIYRRQFADILARDGVEGLLKYLERHNRAGS</sequence>
<dbReference type="PANTHER" id="PTHR36573">
    <property type="entry name" value="INTERMEMBRANE PHOSPHOLIPID TRANSPORT SYSTEM BINDING PROTEIN MLAC"/>
    <property type="match status" value="1"/>
</dbReference>
<evidence type="ECO:0000313" key="2">
    <source>
        <dbReference type="EMBL" id="MTW09917.1"/>
    </source>
</evidence>
<dbReference type="Pfam" id="PF05494">
    <property type="entry name" value="MlaC"/>
    <property type="match status" value="1"/>
</dbReference>
<dbReference type="Gene3D" id="1.10.10.640">
    <property type="entry name" value="phospholipid-binding protein"/>
    <property type="match status" value="1"/>
</dbReference>
<proteinExistence type="predicted"/>
<gene>
    <name evidence="2" type="ORF">GM658_04830</name>
</gene>
<feature type="chain" id="PRO_5027119566" evidence="1">
    <location>
        <begin position="22"/>
        <end position="203"/>
    </location>
</feature>
<dbReference type="InterPro" id="IPR008869">
    <property type="entry name" value="MlaC/ttg2D"/>
</dbReference>
<organism evidence="2 3">
    <name type="scientific">Massilia eburnea</name>
    <dbReference type="NCBI Taxonomy" id="1776165"/>
    <lineage>
        <taxon>Bacteria</taxon>
        <taxon>Pseudomonadati</taxon>
        <taxon>Pseudomonadota</taxon>
        <taxon>Betaproteobacteria</taxon>
        <taxon>Burkholderiales</taxon>
        <taxon>Oxalobacteraceae</taxon>
        <taxon>Telluria group</taxon>
        <taxon>Massilia</taxon>
    </lineage>
</organism>
<dbReference type="Proteomes" id="UP000472320">
    <property type="component" value="Unassembled WGS sequence"/>
</dbReference>
<accession>A0A6L6QDJ2</accession>
<dbReference type="AlphaFoldDB" id="A0A6L6QDJ2"/>
<dbReference type="OrthoDB" id="9798905at2"/>
<keyword evidence="1" id="KW-0732">Signal</keyword>
<dbReference type="PIRSF" id="PIRSF004649">
    <property type="entry name" value="MlaC"/>
    <property type="match status" value="1"/>
</dbReference>
<dbReference type="PANTHER" id="PTHR36573:SF1">
    <property type="entry name" value="INTERMEMBRANE PHOSPHOLIPID TRANSPORT SYSTEM BINDING PROTEIN MLAC"/>
    <property type="match status" value="1"/>
</dbReference>
<comment type="caution">
    <text evidence="2">The sequence shown here is derived from an EMBL/GenBank/DDBJ whole genome shotgun (WGS) entry which is preliminary data.</text>
</comment>
<dbReference type="EMBL" id="WNKX01000003">
    <property type="protein sequence ID" value="MTW09917.1"/>
    <property type="molecule type" value="Genomic_DNA"/>
</dbReference>
<dbReference type="Gene3D" id="3.10.450.50">
    <property type="match status" value="1"/>
</dbReference>
<feature type="signal peptide" evidence="1">
    <location>
        <begin position="1"/>
        <end position="21"/>
    </location>
</feature>